<organism evidence="1 2">
    <name type="scientific">Aquibium oceanicum</name>
    <dbReference type="NCBI Taxonomy" id="1670800"/>
    <lineage>
        <taxon>Bacteria</taxon>
        <taxon>Pseudomonadati</taxon>
        <taxon>Pseudomonadota</taxon>
        <taxon>Alphaproteobacteria</taxon>
        <taxon>Hyphomicrobiales</taxon>
        <taxon>Phyllobacteriaceae</taxon>
        <taxon>Aquibium</taxon>
    </lineage>
</organism>
<dbReference type="EMBL" id="CP018172">
    <property type="protein sequence ID" value="APH74943.1"/>
    <property type="molecule type" value="Genomic_DNA"/>
</dbReference>
<dbReference type="AlphaFoldDB" id="A0A1L3SZT4"/>
<proteinExistence type="predicted"/>
<keyword evidence="2" id="KW-1185">Reference proteome</keyword>
<gene>
    <name evidence="1" type="ORF">BSQ44_26030</name>
</gene>
<evidence type="ECO:0000313" key="2">
    <source>
        <dbReference type="Proteomes" id="UP000182840"/>
    </source>
</evidence>
<dbReference type="KEGG" id="meso:BSQ44_26030"/>
<accession>A0A1L3SZT4</accession>
<name>A0A1L3SZT4_9HYPH</name>
<dbReference type="Proteomes" id="UP000182840">
    <property type="component" value="Plasmid unnamed1"/>
</dbReference>
<sequence>MAQTCGEWNVSIRRACRILEFDTSTYHYKSGRRIRPASRLGSGTSAQRVSATATGRYYNEVRAYGAIGHKVPISLLDPDGVTTPPS</sequence>
<dbReference type="OrthoDB" id="9809060at2"/>
<evidence type="ECO:0000313" key="1">
    <source>
        <dbReference type="EMBL" id="APH74943.1"/>
    </source>
</evidence>
<reference evidence="1 2" key="1">
    <citation type="submission" date="2016-11" db="EMBL/GenBank/DDBJ databases">
        <title>Mesorhizobium oceanicum sp. nov., isolated from deep seawater in South China Sea.</title>
        <authorList>
            <person name="Fu G.-Y."/>
        </authorList>
    </citation>
    <scope>NUCLEOTIDE SEQUENCE [LARGE SCALE GENOMIC DNA]</scope>
    <source>
        <strain evidence="1 2">B7</strain>
        <plasmid evidence="2">Plasmid unnamed1</plasmid>
    </source>
</reference>
<protein>
    <submittedName>
        <fullName evidence="1">Uncharacterized protein</fullName>
    </submittedName>
</protein>
<keyword evidence="1" id="KW-0614">Plasmid</keyword>
<geneLocation type="plasmid" evidence="1">
    <name>unnamed1</name>
</geneLocation>